<evidence type="ECO:0000256" key="1">
    <source>
        <dbReference type="SAM" id="Phobius"/>
    </source>
</evidence>
<dbReference type="OrthoDB" id="9792992at2"/>
<dbReference type="InterPro" id="IPR036890">
    <property type="entry name" value="HATPase_C_sf"/>
</dbReference>
<dbReference type="STRING" id="332977.SAMN05421740_106105"/>
<gene>
    <name evidence="3" type="ORF">SAMN05421740_106105</name>
</gene>
<keyword evidence="1" id="KW-0812">Transmembrane</keyword>
<dbReference type="PANTHER" id="PTHR34220:SF7">
    <property type="entry name" value="SENSOR HISTIDINE KINASE YPDA"/>
    <property type="match status" value="1"/>
</dbReference>
<dbReference type="PANTHER" id="PTHR34220">
    <property type="entry name" value="SENSOR HISTIDINE KINASE YPDA"/>
    <property type="match status" value="1"/>
</dbReference>
<keyword evidence="1" id="KW-1133">Transmembrane helix</keyword>
<dbReference type="AlphaFoldDB" id="A0A1H7QUQ8"/>
<organism evidence="3 4">
    <name type="scientific">Parapedobacter koreensis</name>
    <dbReference type="NCBI Taxonomy" id="332977"/>
    <lineage>
        <taxon>Bacteria</taxon>
        <taxon>Pseudomonadati</taxon>
        <taxon>Bacteroidota</taxon>
        <taxon>Sphingobacteriia</taxon>
        <taxon>Sphingobacteriales</taxon>
        <taxon>Sphingobacteriaceae</taxon>
        <taxon>Parapedobacter</taxon>
    </lineage>
</organism>
<dbReference type="Proteomes" id="UP000198916">
    <property type="component" value="Unassembled WGS sequence"/>
</dbReference>
<feature type="transmembrane region" description="Helical" evidence="1">
    <location>
        <begin position="12"/>
        <end position="39"/>
    </location>
</feature>
<name>A0A1H7QUQ8_9SPHI</name>
<evidence type="ECO:0000313" key="3">
    <source>
        <dbReference type="EMBL" id="SEL51365.1"/>
    </source>
</evidence>
<proteinExistence type="predicted"/>
<sequence>MKTATDFTKSRYYWLGLNLASILLGILISFIISTCVALVRGSWPSSRSMLISLMFGIIISLCIANSIHIIGLFSKRKATYGWGFLLVYYGVSLAGMVVGVELTYLLAAWLFDIPFRFFHLADLQFNAIICLIICTIIYIYFSMKERQKAVLQQKEMDIMRMGKLKTEAELAALQSKINPHFLYNALNSIASLIPSNPAKAEEMTVKLSNLFRQSINQEQGHWGTVASELDIVNTYIDIERVRFGERIRFSVAVEEGLEAVRMPRFLIQPLVENALKHGLKDVTENGLLDVQLKRQGGRLLIVVSDNGQPFPDELKAGYGLQSTYDKLQLLYGEDYQVSLLNSPHKQLTISIPLEA</sequence>
<protein>
    <submittedName>
        <fullName evidence="3">Histidine kinase</fullName>
    </submittedName>
</protein>
<dbReference type="GO" id="GO:0016020">
    <property type="term" value="C:membrane"/>
    <property type="evidence" value="ECO:0007669"/>
    <property type="project" value="InterPro"/>
</dbReference>
<feature type="transmembrane region" description="Helical" evidence="1">
    <location>
        <begin position="51"/>
        <end position="73"/>
    </location>
</feature>
<evidence type="ECO:0000313" key="4">
    <source>
        <dbReference type="Proteomes" id="UP000198916"/>
    </source>
</evidence>
<keyword evidence="1" id="KW-0472">Membrane</keyword>
<dbReference type="EMBL" id="FNZR01000006">
    <property type="protein sequence ID" value="SEL51365.1"/>
    <property type="molecule type" value="Genomic_DNA"/>
</dbReference>
<dbReference type="Gene3D" id="3.30.565.10">
    <property type="entry name" value="Histidine kinase-like ATPase, C-terminal domain"/>
    <property type="match status" value="1"/>
</dbReference>
<feature type="transmembrane region" description="Helical" evidence="1">
    <location>
        <begin position="123"/>
        <end position="141"/>
    </location>
</feature>
<evidence type="ECO:0000259" key="2">
    <source>
        <dbReference type="Pfam" id="PF06580"/>
    </source>
</evidence>
<dbReference type="InterPro" id="IPR010559">
    <property type="entry name" value="Sig_transdc_His_kin_internal"/>
</dbReference>
<keyword evidence="3" id="KW-0418">Kinase</keyword>
<dbReference type="Pfam" id="PF06580">
    <property type="entry name" value="His_kinase"/>
    <property type="match status" value="1"/>
</dbReference>
<accession>A0A1H7QUQ8</accession>
<dbReference type="SUPFAM" id="SSF55874">
    <property type="entry name" value="ATPase domain of HSP90 chaperone/DNA topoisomerase II/histidine kinase"/>
    <property type="match status" value="1"/>
</dbReference>
<feature type="domain" description="Signal transduction histidine kinase internal region" evidence="2">
    <location>
        <begin position="168"/>
        <end position="247"/>
    </location>
</feature>
<dbReference type="RefSeq" id="WP_143053898.1">
    <property type="nucleotide sequence ID" value="NZ_FNZR01000006.1"/>
</dbReference>
<dbReference type="GO" id="GO:0000155">
    <property type="term" value="F:phosphorelay sensor kinase activity"/>
    <property type="evidence" value="ECO:0007669"/>
    <property type="project" value="InterPro"/>
</dbReference>
<dbReference type="InterPro" id="IPR050640">
    <property type="entry name" value="Bact_2-comp_sensor_kinase"/>
</dbReference>
<keyword evidence="4" id="KW-1185">Reference proteome</keyword>
<reference evidence="4" key="1">
    <citation type="submission" date="2016-10" db="EMBL/GenBank/DDBJ databases">
        <authorList>
            <person name="Varghese N."/>
            <person name="Submissions S."/>
        </authorList>
    </citation>
    <scope>NUCLEOTIDE SEQUENCE [LARGE SCALE GENOMIC DNA]</scope>
    <source>
        <strain evidence="4">Jip14</strain>
    </source>
</reference>
<keyword evidence="3" id="KW-0808">Transferase</keyword>
<feature type="transmembrane region" description="Helical" evidence="1">
    <location>
        <begin position="85"/>
        <end position="111"/>
    </location>
</feature>